<feature type="domain" description="Nudix hydrolase" evidence="7">
    <location>
        <begin position="48"/>
        <end position="177"/>
    </location>
</feature>
<dbReference type="GO" id="GO:0046872">
    <property type="term" value="F:metal ion binding"/>
    <property type="evidence" value="ECO:0007669"/>
    <property type="project" value="UniProtKB-KW"/>
</dbReference>
<comment type="similarity">
    <text evidence="2">Belongs to the Nudix hydrolase family.</text>
</comment>
<keyword evidence="3 6" id="KW-0479">Metal-binding</keyword>
<dbReference type="PANTHER" id="PTHR10885:SF0">
    <property type="entry name" value="ISOPENTENYL-DIPHOSPHATE DELTA-ISOMERASE"/>
    <property type="match status" value="1"/>
</dbReference>
<dbReference type="OrthoDB" id="517136at2"/>
<reference evidence="8 9" key="1">
    <citation type="submission" date="2016-11" db="EMBL/GenBank/DDBJ databases">
        <authorList>
            <person name="Jaros S."/>
            <person name="Januszkiewicz K."/>
            <person name="Wedrychowicz H."/>
        </authorList>
    </citation>
    <scope>NUCLEOTIDE SEQUENCE [LARGE SCALE GENOMIC DNA]</scope>
    <source>
        <strain evidence="8 9">DSM 4740</strain>
    </source>
</reference>
<dbReference type="Proteomes" id="UP000184123">
    <property type="component" value="Unassembled WGS sequence"/>
</dbReference>
<dbReference type="PIRSF" id="PIRSF017340">
    <property type="entry name" value="Nudix_hydro"/>
    <property type="match status" value="1"/>
</dbReference>
<gene>
    <name evidence="8" type="ORF">SAMN05660971_02906</name>
</gene>
<evidence type="ECO:0000256" key="5">
    <source>
        <dbReference type="ARBA" id="ARBA00022842"/>
    </source>
</evidence>
<protein>
    <submittedName>
        <fullName evidence="8">Isopentenyldiphosphate isomerase</fullName>
    </submittedName>
</protein>
<dbReference type="AlphaFoldDB" id="A0A1M7IMD3"/>
<organism evidence="8 9">
    <name type="scientific">Halomonas cupida</name>
    <dbReference type="NCBI Taxonomy" id="44933"/>
    <lineage>
        <taxon>Bacteria</taxon>
        <taxon>Pseudomonadati</taxon>
        <taxon>Pseudomonadota</taxon>
        <taxon>Gammaproteobacteria</taxon>
        <taxon>Oceanospirillales</taxon>
        <taxon>Halomonadaceae</taxon>
        <taxon>Halomonas</taxon>
    </lineage>
</organism>
<dbReference type="STRING" id="44933.SAMN05660971_02906"/>
<comment type="cofactor">
    <cofactor evidence="1">
        <name>Mg(2+)</name>
        <dbReference type="ChEBI" id="CHEBI:18420"/>
    </cofactor>
</comment>
<evidence type="ECO:0000259" key="7">
    <source>
        <dbReference type="PROSITE" id="PS51462"/>
    </source>
</evidence>
<keyword evidence="4" id="KW-0378">Hydrolase</keyword>
<evidence type="ECO:0000313" key="9">
    <source>
        <dbReference type="Proteomes" id="UP000184123"/>
    </source>
</evidence>
<evidence type="ECO:0000256" key="1">
    <source>
        <dbReference type="ARBA" id="ARBA00001946"/>
    </source>
</evidence>
<evidence type="ECO:0000256" key="6">
    <source>
        <dbReference type="PIRSR" id="PIRSR017340-1"/>
    </source>
</evidence>
<dbReference type="Pfam" id="PF00293">
    <property type="entry name" value="NUDIX"/>
    <property type="match status" value="1"/>
</dbReference>
<feature type="binding site" evidence="6">
    <location>
        <position position="105"/>
    </location>
    <ligand>
        <name>Mg(2+)</name>
        <dbReference type="ChEBI" id="CHEBI:18420"/>
    </ligand>
</feature>
<evidence type="ECO:0000313" key="8">
    <source>
        <dbReference type="EMBL" id="SHM41763.1"/>
    </source>
</evidence>
<dbReference type="SUPFAM" id="SSF55811">
    <property type="entry name" value="Nudix"/>
    <property type="match status" value="1"/>
</dbReference>
<sequence length="193" mass="21276">MSTDSTIPAVPQESPVAPVIARERIQVVDARNRPCGSAWRSQMRRMGFWHRATYIVVRNSRHELCVQRRTLTKEVFAGGIDLAAGGVVAAGEAVHQSARRELAEELGISREPLSHVLDFTYCEEGHHIFGSLFTVSFDGHLSLQPEEVADAWWMSIDEALALDEVTPDTRLAVSLLRDREHAGAGESVVCVSS</sequence>
<accession>A0A1M7IMD3</accession>
<keyword evidence="5 6" id="KW-0460">Magnesium</keyword>
<dbReference type="InterPro" id="IPR000086">
    <property type="entry name" value="NUDIX_hydrolase_dom"/>
</dbReference>
<evidence type="ECO:0000256" key="2">
    <source>
        <dbReference type="ARBA" id="ARBA00005582"/>
    </source>
</evidence>
<dbReference type="GO" id="GO:0016853">
    <property type="term" value="F:isomerase activity"/>
    <property type="evidence" value="ECO:0007669"/>
    <property type="project" value="UniProtKB-KW"/>
</dbReference>
<name>A0A1M7IMD3_9GAMM</name>
<dbReference type="PANTHER" id="PTHR10885">
    <property type="entry name" value="ISOPENTENYL-DIPHOSPHATE DELTA-ISOMERASE"/>
    <property type="match status" value="1"/>
</dbReference>
<dbReference type="CDD" id="cd04697">
    <property type="entry name" value="NUDIX_Hydrolase"/>
    <property type="match status" value="1"/>
</dbReference>
<feature type="binding site" evidence="6">
    <location>
        <position position="101"/>
    </location>
    <ligand>
        <name>Mg(2+)</name>
        <dbReference type="ChEBI" id="CHEBI:18420"/>
    </ligand>
</feature>
<dbReference type="InterPro" id="IPR024195">
    <property type="entry name" value="NUDIX_hydrolase_YfcD_pred"/>
</dbReference>
<dbReference type="EMBL" id="FRCA01000008">
    <property type="protein sequence ID" value="SHM41763.1"/>
    <property type="molecule type" value="Genomic_DNA"/>
</dbReference>
<dbReference type="Gene3D" id="3.90.79.10">
    <property type="entry name" value="Nucleoside Triphosphate Pyrophosphohydrolase"/>
    <property type="match status" value="1"/>
</dbReference>
<evidence type="ECO:0000256" key="4">
    <source>
        <dbReference type="ARBA" id="ARBA00022801"/>
    </source>
</evidence>
<dbReference type="InterPro" id="IPR015797">
    <property type="entry name" value="NUDIX_hydrolase-like_dom_sf"/>
</dbReference>
<keyword evidence="8" id="KW-0413">Isomerase</keyword>
<dbReference type="PROSITE" id="PS51462">
    <property type="entry name" value="NUDIX"/>
    <property type="match status" value="1"/>
</dbReference>
<proteinExistence type="inferred from homology"/>
<evidence type="ECO:0000256" key="3">
    <source>
        <dbReference type="ARBA" id="ARBA00022723"/>
    </source>
</evidence>
<dbReference type="GO" id="GO:0016817">
    <property type="term" value="F:hydrolase activity, acting on acid anhydrides"/>
    <property type="evidence" value="ECO:0007669"/>
    <property type="project" value="InterPro"/>
</dbReference>